<dbReference type="AlphaFoldDB" id="A0A9N7AVR4"/>
<dbReference type="RefSeq" id="WP_064464892.1">
    <property type="nucleotide sequence ID" value="NZ_CP010971.1"/>
</dbReference>
<geneLocation type="plasmid" evidence="3">
    <name>prra2</name>
</geneLocation>
<dbReference type="Proteomes" id="UP000077462">
    <property type="component" value="Plasmid pRra2"/>
</dbReference>
<evidence type="ECO:0000313" key="2">
    <source>
        <dbReference type="EMBL" id="AJQ52472.1"/>
    </source>
</evidence>
<name>A0A9N7AVR4_RICCR</name>
<dbReference type="PROSITE" id="PS50088">
    <property type="entry name" value="ANK_REPEAT"/>
    <property type="match status" value="1"/>
</dbReference>
<proteinExistence type="predicted"/>
<dbReference type="EMBL" id="CP010971">
    <property type="protein sequence ID" value="AJQ52472.1"/>
    <property type="molecule type" value="Genomic_DNA"/>
</dbReference>
<evidence type="ECO:0000313" key="3">
    <source>
        <dbReference type="Proteomes" id="UP000077462"/>
    </source>
</evidence>
<dbReference type="InterPro" id="IPR002110">
    <property type="entry name" value="Ankyrin_rpt"/>
</dbReference>
<dbReference type="SUPFAM" id="SSF48403">
    <property type="entry name" value="Ankyrin repeat"/>
    <property type="match status" value="1"/>
</dbReference>
<evidence type="ECO:0000256" key="1">
    <source>
        <dbReference type="PROSITE-ProRule" id="PRU00023"/>
    </source>
</evidence>
<keyword evidence="2" id="KW-0614">Plasmid</keyword>
<protein>
    <submittedName>
        <fullName evidence="2">Ankyrin</fullName>
    </submittedName>
</protein>
<keyword evidence="1" id="KW-0040">ANK repeat</keyword>
<accession>A0A9N7AVR4</accession>
<gene>
    <name evidence="2" type="ORF">UQ52_07540</name>
</gene>
<dbReference type="Pfam" id="PF12796">
    <property type="entry name" value="Ank_2"/>
    <property type="match status" value="1"/>
</dbReference>
<dbReference type="InterPro" id="IPR036770">
    <property type="entry name" value="Ankyrin_rpt-contain_sf"/>
</dbReference>
<feature type="repeat" description="ANK" evidence="1">
    <location>
        <begin position="8"/>
        <end position="40"/>
    </location>
</feature>
<reference evidence="2 3" key="1">
    <citation type="journal article" date="2016" name="Genome Announc.">
        <title>Genome Sequence of the Tick-Borne Pathogen Rickettsia raoultii.</title>
        <authorList>
            <person name="El Karkouri K."/>
            <person name="Mediannikov O."/>
            <person name="Robert C."/>
            <person name="Raoult D."/>
            <person name="Fournier P.E."/>
        </authorList>
    </citation>
    <scope>NUCLEOTIDE SEQUENCE [LARGE SCALE GENOMIC DNA]</scope>
    <source>
        <strain evidence="2 3">Khabarovsk</strain>
    </source>
</reference>
<organism evidence="2 3">
    <name type="scientific">Rickettsia conorii subsp. raoultii</name>
    <dbReference type="NCBI Taxonomy" id="369822"/>
    <lineage>
        <taxon>Bacteria</taxon>
        <taxon>Pseudomonadati</taxon>
        <taxon>Pseudomonadota</taxon>
        <taxon>Alphaproteobacteria</taxon>
        <taxon>Rickettsiales</taxon>
        <taxon>Rickettsiaceae</taxon>
        <taxon>Rickettsieae</taxon>
        <taxon>Rickettsia</taxon>
        <taxon>spotted fever group</taxon>
    </lineage>
</organism>
<dbReference type="Gene3D" id="1.25.40.20">
    <property type="entry name" value="Ankyrin repeat-containing domain"/>
    <property type="match status" value="1"/>
</dbReference>
<sequence>MKQVKRQKLNQELMRAAATGDIEAVQKLVLRGADIYFRDHQGDNALSLAAGSGYLNVLEYLSSLKKSEIR</sequence>